<evidence type="ECO:0000256" key="3">
    <source>
        <dbReference type="ARBA" id="ARBA00008090"/>
    </source>
</evidence>
<sequence length="200" mass="21249">MSDNKRRAEPDVHNAAGAPSAPVLEQSERQTMSNEHGNGAGYPNLNQGATGSTEERRAGATATGEPSPYTEPPPAYHAAMGYPTTPYPVDGGVQPAYPPKPYPQYPVPNQPPIYHAIHTVGGAPNQQQAPPPGTTHVVVAVANGSICPFCNVGVVTRETDMCCLICLILLTIFTFPFGLVFLCCLPCAVTRRCSNCLRTM</sequence>
<reference evidence="14 15" key="2">
    <citation type="submission" date="2018-11" db="EMBL/GenBank/DDBJ databases">
        <authorList>
            <consortium name="Pathogen Informatics"/>
        </authorList>
    </citation>
    <scope>NUCLEOTIDE SEQUENCE [LARGE SCALE GENOMIC DNA]</scope>
    <source>
        <strain evidence="14 15">MHpl1</strain>
    </source>
</reference>
<proteinExistence type="inferred from homology"/>
<evidence type="ECO:0000256" key="5">
    <source>
        <dbReference type="ARBA" id="ARBA00022692"/>
    </source>
</evidence>
<evidence type="ECO:0000256" key="4">
    <source>
        <dbReference type="ARBA" id="ARBA00022490"/>
    </source>
</evidence>
<evidence type="ECO:0000256" key="1">
    <source>
        <dbReference type="ARBA" id="ARBA00004155"/>
    </source>
</evidence>
<comment type="subcellular location">
    <subcellularLocation>
        <location evidence="2">Cytoplasm</location>
        <location evidence="2">Perinuclear region</location>
    </subcellularLocation>
    <subcellularLocation>
        <location evidence="1">Lysosome membrane</location>
        <topology evidence="1">Multi-pass membrane protein</topology>
    </subcellularLocation>
</comment>
<feature type="region of interest" description="Disordered" evidence="12">
    <location>
        <begin position="1"/>
        <end position="78"/>
    </location>
</feature>
<dbReference type="PANTHER" id="PTHR13551:SF1">
    <property type="entry name" value="MEMBRANE PROTEIN BRI3"/>
    <property type="match status" value="1"/>
</dbReference>
<protein>
    <recommendedName>
        <fullName evidence="9">Membrane protein BRI3</fullName>
    </recommendedName>
    <alternativeName>
        <fullName evidence="10">Brain protein I3</fullName>
    </alternativeName>
</protein>
<keyword evidence="5 13" id="KW-0812">Transmembrane</keyword>
<dbReference type="Pfam" id="PF10164">
    <property type="entry name" value="BRI3"/>
    <property type="match status" value="1"/>
</dbReference>
<feature type="compositionally biased region" description="Basic and acidic residues" evidence="12">
    <location>
        <begin position="1"/>
        <end position="12"/>
    </location>
</feature>
<evidence type="ECO:0000313" key="14">
    <source>
        <dbReference type="EMBL" id="VDO54066.1"/>
    </source>
</evidence>
<dbReference type="Proteomes" id="UP000268014">
    <property type="component" value="Unassembled WGS sequence"/>
</dbReference>
<dbReference type="PANTHER" id="PTHR13551">
    <property type="entry name" value="BRAIN PROTEIN I3"/>
    <property type="match status" value="1"/>
</dbReference>
<name>A0A0N4WT74_HAEPC</name>
<keyword evidence="8" id="KW-0458">Lysosome</keyword>
<evidence type="ECO:0000256" key="9">
    <source>
        <dbReference type="ARBA" id="ARBA00035284"/>
    </source>
</evidence>
<dbReference type="WBParaSite" id="HPLM_0001477701-mRNA-1">
    <property type="protein sequence ID" value="HPLM_0001477701-mRNA-1"/>
    <property type="gene ID" value="HPLM_0001477701"/>
</dbReference>
<keyword evidence="7 13" id="KW-0472">Membrane</keyword>
<evidence type="ECO:0000256" key="12">
    <source>
        <dbReference type="SAM" id="MobiDB-lite"/>
    </source>
</evidence>
<keyword evidence="15" id="KW-1185">Reference proteome</keyword>
<dbReference type="OrthoDB" id="5841096at2759"/>
<organism evidence="16">
    <name type="scientific">Haemonchus placei</name>
    <name type="common">Barber's pole worm</name>
    <dbReference type="NCBI Taxonomy" id="6290"/>
    <lineage>
        <taxon>Eukaryota</taxon>
        <taxon>Metazoa</taxon>
        <taxon>Ecdysozoa</taxon>
        <taxon>Nematoda</taxon>
        <taxon>Chromadorea</taxon>
        <taxon>Rhabditida</taxon>
        <taxon>Rhabditina</taxon>
        <taxon>Rhabditomorpha</taxon>
        <taxon>Strongyloidea</taxon>
        <taxon>Trichostrongylidae</taxon>
        <taxon>Haemonchus</taxon>
    </lineage>
</organism>
<evidence type="ECO:0000256" key="10">
    <source>
        <dbReference type="ARBA" id="ARBA00035449"/>
    </source>
</evidence>
<evidence type="ECO:0000256" key="2">
    <source>
        <dbReference type="ARBA" id="ARBA00004556"/>
    </source>
</evidence>
<gene>
    <name evidence="14" type="ORF">HPLM_LOCUS14769</name>
</gene>
<evidence type="ECO:0000256" key="13">
    <source>
        <dbReference type="SAM" id="Phobius"/>
    </source>
</evidence>
<evidence type="ECO:0000256" key="8">
    <source>
        <dbReference type="ARBA" id="ARBA00023228"/>
    </source>
</evidence>
<dbReference type="GO" id="GO:0048471">
    <property type="term" value="C:perinuclear region of cytoplasm"/>
    <property type="evidence" value="ECO:0007669"/>
    <property type="project" value="UniProtKB-SubCell"/>
</dbReference>
<comment type="similarity">
    <text evidence="3">Belongs to the BRI3 family.</text>
</comment>
<evidence type="ECO:0000256" key="6">
    <source>
        <dbReference type="ARBA" id="ARBA00022989"/>
    </source>
</evidence>
<keyword evidence="4" id="KW-0963">Cytoplasm</keyword>
<dbReference type="EMBL" id="UZAF01018695">
    <property type="protein sequence ID" value="VDO54066.1"/>
    <property type="molecule type" value="Genomic_DNA"/>
</dbReference>
<accession>A0A0N4WT74</accession>
<dbReference type="OMA" id="NVIVHVQ"/>
<dbReference type="InterPro" id="IPR019317">
    <property type="entry name" value="BRI3"/>
</dbReference>
<evidence type="ECO:0000313" key="16">
    <source>
        <dbReference type="WBParaSite" id="HPLM_0001477701-mRNA-1"/>
    </source>
</evidence>
<evidence type="ECO:0000256" key="7">
    <source>
        <dbReference type="ARBA" id="ARBA00023136"/>
    </source>
</evidence>
<dbReference type="GO" id="GO:0005765">
    <property type="term" value="C:lysosomal membrane"/>
    <property type="evidence" value="ECO:0007669"/>
    <property type="project" value="UniProtKB-SubCell"/>
</dbReference>
<reference evidence="16" key="1">
    <citation type="submission" date="2017-02" db="UniProtKB">
        <authorList>
            <consortium name="WormBaseParasite"/>
        </authorList>
    </citation>
    <scope>IDENTIFICATION</scope>
</reference>
<keyword evidence="6 13" id="KW-1133">Transmembrane helix</keyword>
<evidence type="ECO:0000313" key="15">
    <source>
        <dbReference type="Proteomes" id="UP000268014"/>
    </source>
</evidence>
<dbReference type="AlphaFoldDB" id="A0A0N4WT74"/>
<comment type="subunit">
    <text evidence="11">Interacts with BRI3BP. Interacts with MGAT1 and IFITM3.</text>
</comment>
<feature type="transmembrane region" description="Helical" evidence="13">
    <location>
        <begin position="167"/>
        <end position="190"/>
    </location>
</feature>
<evidence type="ECO:0000256" key="11">
    <source>
        <dbReference type="ARBA" id="ARBA00046593"/>
    </source>
</evidence>